<sequence>MFEALSRLFAKPEPELDEHDPKLAVAALLIHLAGVDGETQPEERRAIREALMDNYALDQEAVDSLMQEASERDAEAVDFYGFTSALSRLDLAERLEIIEMMWRIVFTDDKNHEMEDNMVWRVAELIGISSRDRTVLRSRIAREKHAG</sequence>
<protein>
    <recommendedName>
        <fullName evidence="1">Co-chaperone DjlA N-terminal domain-containing protein</fullName>
    </recommendedName>
</protein>
<reference evidence="2" key="2">
    <citation type="submission" date="2020-09" db="EMBL/GenBank/DDBJ databases">
        <authorList>
            <person name="Sun Q."/>
            <person name="Kim S."/>
        </authorList>
    </citation>
    <scope>NUCLEOTIDE SEQUENCE</scope>
    <source>
        <strain evidence="2">KCTC 32437</strain>
    </source>
</reference>
<evidence type="ECO:0000313" key="3">
    <source>
        <dbReference type="Proteomes" id="UP000646579"/>
    </source>
</evidence>
<dbReference type="SUPFAM" id="SSF158682">
    <property type="entry name" value="TerB-like"/>
    <property type="match status" value="1"/>
</dbReference>
<reference evidence="2" key="1">
    <citation type="journal article" date="2014" name="Int. J. Syst. Evol. Microbiol.">
        <title>Complete genome sequence of Corynebacterium casei LMG S-19264T (=DSM 44701T), isolated from a smear-ripened cheese.</title>
        <authorList>
            <consortium name="US DOE Joint Genome Institute (JGI-PGF)"/>
            <person name="Walter F."/>
            <person name="Albersmeier A."/>
            <person name="Kalinowski J."/>
            <person name="Ruckert C."/>
        </authorList>
    </citation>
    <scope>NUCLEOTIDE SEQUENCE</scope>
    <source>
        <strain evidence="2">KCTC 32437</strain>
    </source>
</reference>
<keyword evidence="3" id="KW-1185">Reference proteome</keyword>
<dbReference type="EMBL" id="BMZE01000002">
    <property type="protein sequence ID" value="GHA24015.1"/>
    <property type="molecule type" value="Genomic_DNA"/>
</dbReference>
<dbReference type="Proteomes" id="UP000646579">
    <property type="component" value="Unassembled WGS sequence"/>
</dbReference>
<dbReference type="AlphaFoldDB" id="A0A918S4E6"/>
<evidence type="ECO:0000313" key="2">
    <source>
        <dbReference type="EMBL" id="GHA24015.1"/>
    </source>
</evidence>
<gene>
    <name evidence="2" type="ORF">GCM10007989_19580</name>
</gene>
<evidence type="ECO:0000259" key="1">
    <source>
        <dbReference type="Pfam" id="PF05099"/>
    </source>
</evidence>
<dbReference type="Gene3D" id="1.10.3680.10">
    <property type="entry name" value="TerB-like"/>
    <property type="match status" value="1"/>
</dbReference>
<dbReference type="Pfam" id="PF05099">
    <property type="entry name" value="TerB"/>
    <property type="match status" value="1"/>
</dbReference>
<dbReference type="RefSeq" id="WP_189425503.1">
    <property type="nucleotide sequence ID" value="NZ_BMZE01000002.1"/>
</dbReference>
<dbReference type="CDD" id="cd07313">
    <property type="entry name" value="terB_like_2"/>
    <property type="match status" value="1"/>
</dbReference>
<accession>A0A918S4E6</accession>
<dbReference type="InterPro" id="IPR029024">
    <property type="entry name" value="TerB-like"/>
</dbReference>
<feature type="domain" description="Co-chaperone DjlA N-terminal" evidence="1">
    <location>
        <begin position="23"/>
        <end position="136"/>
    </location>
</feature>
<name>A0A918S4E6_9HYPH</name>
<proteinExistence type="predicted"/>
<organism evidence="2 3">
    <name type="scientific">Devosia pacifica</name>
    <dbReference type="NCBI Taxonomy" id="1335967"/>
    <lineage>
        <taxon>Bacteria</taxon>
        <taxon>Pseudomonadati</taxon>
        <taxon>Pseudomonadota</taxon>
        <taxon>Alphaproteobacteria</taxon>
        <taxon>Hyphomicrobiales</taxon>
        <taxon>Devosiaceae</taxon>
        <taxon>Devosia</taxon>
    </lineage>
</organism>
<comment type="caution">
    <text evidence="2">The sequence shown here is derived from an EMBL/GenBank/DDBJ whole genome shotgun (WGS) entry which is preliminary data.</text>
</comment>
<dbReference type="InterPro" id="IPR007791">
    <property type="entry name" value="DjlA_N"/>
</dbReference>